<protein>
    <submittedName>
        <fullName evidence="2">Uncharacterized protein</fullName>
    </submittedName>
</protein>
<dbReference type="EMBL" id="BFAD01000001">
    <property type="protein sequence ID" value="GBE77712.1"/>
    <property type="molecule type" value="Genomic_DNA"/>
</dbReference>
<reference evidence="2 3" key="1">
    <citation type="journal article" date="2018" name="Sci. Rep.">
        <title>Genome sequence of the cauliflower mushroom Sparassis crispa (Hanabiratake) and its association with beneficial usage.</title>
        <authorList>
            <person name="Kiyama R."/>
            <person name="Furutani Y."/>
            <person name="Kawaguchi K."/>
            <person name="Nakanishi T."/>
        </authorList>
    </citation>
    <scope>NUCLEOTIDE SEQUENCE [LARGE SCALE GENOMIC DNA]</scope>
</reference>
<feature type="region of interest" description="Disordered" evidence="1">
    <location>
        <begin position="239"/>
        <end position="313"/>
    </location>
</feature>
<organism evidence="2 3">
    <name type="scientific">Sparassis crispa</name>
    <dbReference type="NCBI Taxonomy" id="139825"/>
    <lineage>
        <taxon>Eukaryota</taxon>
        <taxon>Fungi</taxon>
        <taxon>Dikarya</taxon>
        <taxon>Basidiomycota</taxon>
        <taxon>Agaricomycotina</taxon>
        <taxon>Agaricomycetes</taxon>
        <taxon>Polyporales</taxon>
        <taxon>Sparassidaceae</taxon>
        <taxon>Sparassis</taxon>
    </lineage>
</organism>
<comment type="caution">
    <text evidence="2">The sequence shown here is derived from an EMBL/GenBank/DDBJ whole genome shotgun (WGS) entry which is preliminary data.</text>
</comment>
<evidence type="ECO:0000313" key="3">
    <source>
        <dbReference type="Proteomes" id="UP000287166"/>
    </source>
</evidence>
<keyword evidence="3" id="KW-1185">Reference proteome</keyword>
<feature type="compositionally biased region" description="Polar residues" evidence="1">
    <location>
        <begin position="58"/>
        <end position="73"/>
    </location>
</feature>
<proteinExistence type="predicted"/>
<evidence type="ECO:0000256" key="1">
    <source>
        <dbReference type="SAM" id="MobiDB-lite"/>
    </source>
</evidence>
<dbReference type="InParanoid" id="A0A401G6B9"/>
<dbReference type="Proteomes" id="UP000287166">
    <property type="component" value="Unassembled WGS sequence"/>
</dbReference>
<evidence type="ECO:0000313" key="2">
    <source>
        <dbReference type="EMBL" id="GBE77712.1"/>
    </source>
</evidence>
<feature type="region of interest" description="Disordered" evidence="1">
    <location>
        <begin position="13"/>
        <end position="110"/>
    </location>
</feature>
<accession>A0A401G6B9</accession>
<gene>
    <name evidence="2" type="ORF">SCP_0105940</name>
</gene>
<dbReference type="AlphaFoldDB" id="A0A401G6B9"/>
<sequence>MAPNRLIEDLSARHNLPAMASDAEPPDTLDITMGESDEENSIAEPRRPLISDLLDSPGSAQISLPLHSASQTPLAPRHTTPSLAAPFAPSNSPHEHLHHHASPKVQASSGSVAPVEGSRALIPDPLAPAWDESRGSSPIHRHALISDSTPTAPGGMFDFDTPGISPIPRRALLEATPLPPPAHTFDFRTPDTSQLPRRSLIAEPLDATPRTSIHFDSQASTPMARGMLVDETLDTEPVPKLLDFDNSPPATPGRRRALVIDSPGTMPVRSQVRWLNSPSTSPPKRRPLLDDVLSPPPPPSAPSHSPARTFDHSNFRHDAPVIHYIKGSIEPVTVTSRMPSLAALPDELPIHRPTHWEQVPGLFPDTTQLLPMAVPGETNAASGSQVAHLGRSFAQIAAEADSSMDDDEGDSFAVSRRRAMLRERIVRLQRELNLTEDMHVANLNASSTVFQMGYILRDIRGEAYRSN</sequence>
<dbReference type="GeneID" id="38774629"/>
<name>A0A401G6B9_9APHY</name>
<dbReference type="RefSeq" id="XP_027608625.1">
    <property type="nucleotide sequence ID" value="XM_027752824.1"/>
</dbReference>